<dbReference type="SUPFAM" id="SSF46785">
    <property type="entry name" value="Winged helix' DNA-binding domain"/>
    <property type="match status" value="1"/>
</dbReference>
<evidence type="ECO:0000259" key="4">
    <source>
        <dbReference type="PROSITE" id="PS50987"/>
    </source>
</evidence>
<dbReference type="NCBIfam" id="NF033788">
    <property type="entry name" value="HTH_metalloreg"/>
    <property type="match status" value="1"/>
</dbReference>
<dbReference type="PANTHER" id="PTHR43132">
    <property type="entry name" value="ARSENICAL RESISTANCE OPERON REPRESSOR ARSR-RELATED"/>
    <property type="match status" value="1"/>
</dbReference>
<sequence>MDEIAAIEGLGALAQSTRLAVFRLLVQAGPDGVPAGTVAERVGVPATTLSTHLGILSRAGLIWSRREGRSILYSADLDGVRALMSFLVQDCCNGLPEICAPLMDIIERAGCGCQPAAPSQGEPTAP</sequence>
<dbReference type="Pfam" id="PF12840">
    <property type="entry name" value="HTH_20"/>
    <property type="match status" value="1"/>
</dbReference>
<dbReference type="InterPro" id="IPR036390">
    <property type="entry name" value="WH_DNA-bd_sf"/>
</dbReference>
<keyword evidence="3" id="KW-0804">Transcription</keyword>
<dbReference type="InterPro" id="IPR036388">
    <property type="entry name" value="WH-like_DNA-bd_sf"/>
</dbReference>
<dbReference type="AlphaFoldDB" id="A0A0A0D6M3"/>
<evidence type="ECO:0000256" key="3">
    <source>
        <dbReference type="ARBA" id="ARBA00023163"/>
    </source>
</evidence>
<keyword evidence="1" id="KW-0805">Transcription regulation</keyword>
<evidence type="ECO:0000256" key="2">
    <source>
        <dbReference type="ARBA" id="ARBA00023125"/>
    </source>
</evidence>
<proteinExistence type="predicted"/>
<accession>A0A0A0D6M3</accession>
<evidence type="ECO:0000313" key="6">
    <source>
        <dbReference type="Proteomes" id="UP000029995"/>
    </source>
</evidence>
<dbReference type="Gene3D" id="1.10.10.10">
    <property type="entry name" value="Winged helix-like DNA-binding domain superfamily/Winged helix DNA-binding domain"/>
    <property type="match status" value="1"/>
</dbReference>
<gene>
    <name evidence="5" type="ORF">P409_14145</name>
</gene>
<dbReference type="Proteomes" id="UP000029995">
    <property type="component" value="Unassembled WGS sequence"/>
</dbReference>
<dbReference type="RefSeq" id="WP_034837624.1">
    <property type="nucleotide sequence ID" value="NZ_JANX01000153.1"/>
</dbReference>
<dbReference type="PROSITE" id="PS50987">
    <property type="entry name" value="HTH_ARSR_2"/>
    <property type="match status" value="1"/>
</dbReference>
<evidence type="ECO:0000256" key="1">
    <source>
        <dbReference type="ARBA" id="ARBA00023015"/>
    </source>
</evidence>
<organism evidence="5 6">
    <name type="scientific">Inquilinus limosus MP06</name>
    <dbReference type="NCBI Taxonomy" id="1398085"/>
    <lineage>
        <taxon>Bacteria</taxon>
        <taxon>Pseudomonadati</taxon>
        <taxon>Pseudomonadota</taxon>
        <taxon>Alphaproteobacteria</taxon>
        <taxon>Rhodospirillales</taxon>
        <taxon>Rhodospirillaceae</taxon>
        <taxon>Inquilinus</taxon>
    </lineage>
</organism>
<dbReference type="GO" id="GO:0003700">
    <property type="term" value="F:DNA-binding transcription factor activity"/>
    <property type="evidence" value="ECO:0007669"/>
    <property type="project" value="InterPro"/>
</dbReference>
<protein>
    <submittedName>
        <fullName evidence="5">ArsR family transcriptional regulator</fullName>
    </submittedName>
</protein>
<comment type="caution">
    <text evidence="5">The sequence shown here is derived from an EMBL/GenBank/DDBJ whole genome shotgun (WGS) entry which is preliminary data.</text>
</comment>
<keyword evidence="2" id="KW-0238">DNA-binding</keyword>
<dbReference type="InterPro" id="IPR001845">
    <property type="entry name" value="HTH_ArsR_DNA-bd_dom"/>
</dbReference>
<feature type="domain" description="HTH arsR-type" evidence="4">
    <location>
        <begin position="1"/>
        <end position="95"/>
    </location>
</feature>
<evidence type="ECO:0000313" key="5">
    <source>
        <dbReference type="EMBL" id="KGM33740.1"/>
    </source>
</evidence>
<dbReference type="PANTHER" id="PTHR43132:SF2">
    <property type="entry name" value="ARSENICAL RESISTANCE OPERON REPRESSOR ARSR-RELATED"/>
    <property type="match status" value="1"/>
</dbReference>
<dbReference type="PRINTS" id="PR00778">
    <property type="entry name" value="HTHARSR"/>
</dbReference>
<dbReference type="EMBL" id="JANX01000153">
    <property type="protein sequence ID" value="KGM33740.1"/>
    <property type="molecule type" value="Genomic_DNA"/>
</dbReference>
<dbReference type="GO" id="GO:0003677">
    <property type="term" value="F:DNA binding"/>
    <property type="evidence" value="ECO:0007669"/>
    <property type="project" value="UniProtKB-KW"/>
</dbReference>
<dbReference type="SMART" id="SM00418">
    <property type="entry name" value="HTH_ARSR"/>
    <property type="match status" value="1"/>
</dbReference>
<reference evidence="5 6" key="1">
    <citation type="submission" date="2014-01" db="EMBL/GenBank/DDBJ databases">
        <title>Genome sequence determination for a cystic fibrosis isolate, Inquilinus limosus.</title>
        <authorList>
            <person name="Pino M."/>
            <person name="Di Conza J."/>
            <person name="Gutkind G."/>
        </authorList>
    </citation>
    <scope>NUCLEOTIDE SEQUENCE [LARGE SCALE GENOMIC DNA]</scope>
    <source>
        <strain evidence="5 6">MP06</strain>
    </source>
</reference>
<name>A0A0A0D6M3_9PROT</name>
<dbReference type="OrthoDB" id="9804742at2"/>
<dbReference type="InterPro" id="IPR051011">
    <property type="entry name" value="Metal_resp_trans_reg"/>
</dbReference>
<dbReference type="InterPro" id="IPR011991">
    <property type="entry name" value="ArsR-like_HTH"/>
</dbReference>
<dbReference type="CDD" id="cd00090">
    <property type="entry name" value="HTH_ARSR"/>
    <property type="match status" value="1"/>
</dbReference>